<reference evidence="2 3" key="1">
    <citation type="journal article" date="2018" name="New Phytol.">
        <title>Phylogenomics of Endogonaceae and evolution of mycorrhizas within Mucoromycota.</title>
        <authorList>
            <person name="Chang Y."/>
            <person name="Desiro A."/>
            <person name="Na H."/>
            <person name="Sandor L."/>
            <person name="Lipzen A."/>
            <person name="Clum A."/>
            <person name="Barry K."/>
            <person name="Grigoriev I.V."/>
            <person name="Martin F.M."/>
            <person name="Stajich J.E."/>
            <person name="Smith M.E."/>
            <person name="Bonito G."/>
            <person name="Spatafora J.W."/>
        </authorList>
    </citation>
    <scope>NUCLEOTIDE SEQUENCE [LARGE SCALE GENOMIC DNA]</scope>
    <source>
        <strain evidence="2 3">AD002</strain>
    </source>
</reference>
<sequence>MPASQKAPKSKAAEVKTKAAPKRCGKGKTGKKMLVDVKKTDVKAKTTASEIDDIFSGKAITSSSPSSSIIPTETENSAPTAANDKKKKKKGKSKSDKTTGTDGTSEASKSTEKTADPKLKPAKHQPEEVVFAMPGLPASATGKKTGASASGTTIGKRQLLAANDEDGFSDSRGKKSRMLF</sequence>
<evidence type="ECO:0000256" key="1">
    <source>
        <dbReference type="SAM" id="MobiDB-lite"/>
    </source>
</evidence>
<organism evidence="2 3">
    <name type="scientific">Jimgerdemannia flammicorona</name>
    <dbReference type="NCBI Taxonomy" id="994334"/>
    <lineage>
        <taxon>Eukaryota</taxon>
        <taxon>Fungi</taxon>
        <taxon>Fungi incertae sedis</taxon>
        <taxon>Mucoromycota</taxon>
        <taxon>Mucoromycotina</taxon>
        <taxon>Endogonomycetes</taxon>
        <taxon>Endogonales</taxon>
        <taxon>Endogonaceae</taxon>
        <taxon>Jimgerdemannia</taxon>
    </lineage>
</organism>
<feature type="compositionally biased region" description="Basic and acidic residues" evidence="1">
    <location>
        <begin position="109"/>
        <end position="127"/>
    </location>
</feature>
<dbReference type="AlphaFoldDB" id="A0A433QNF2"/>
<dbReference type="Proteomes" id="UP000274822">
    <property type="component" value="Unassembled WGS sequence"/>
</dbReference>
<name>A0A433QNF2_9FUNG</name>
<feature type="region of interest" description="Disordered" evidence="1">
    <location>
        <begin position="1"/>
        <end position="180"/>
    </location>
</feature>
<evidence type="ECO:0000313" key="3">
    <source>
        <dbReference type="Proteomes" id="UP000274822"/>
    </source>
</evidence>
<proteinExistence type="predicted"/>
<keyword evidence="3" id="KW-1185">Reference proteome</keyword>
<accession>A0A433QNF2</accession>
<feature type="compositionally biased region" description="Basic and acidic residues" evidence="1">
    <location>
        <begin position="33"/>
        <end position="44"/>
    </location>
</feature>
<evidence type="ECO:0000313" key="2">
    <source>
        <dbReference type="EMBL" id="RUS31304.1"/>
    </source>
</evidence>
<protein>
    <submittedName>
        <fullName evidence="2">Uncharacterized protein</fullName>
    </submittedName>
</protein>
<feature type="compositionally biased region" description="Low complexity" evidence="1">
    <location>
        <begin position="60"/>
        <end position="75"/>
    </location>
</feature>
<gene>
    <name evidence="2" type="ORF">BC938DRAFT_478082</name>
</gene>
<dbReference type="EMBL" id="RBNJ01003087">
    <property type="protein sequence ID" value="RUS31304.1"/>
    <property type="molecule type" value="Genomic_DNA"/>
</dbReference>
<comment type="caution">
    <text evidence="2">The sequence shown here is derived from an EMBL/GenBank/DDBJ whole genome shotgun (WGS) entry which is preliminary data.</text>
</comment>
<feature type="compositionally biased region" description="Basic residues" evidence="1">
    <location>
        <begin position="19"/>
        <end position="31"/>
    </location>
</feature>